<dbReference type="InterPro" id="IPR029063">
    <property type="entry name" value="SAM-dependent_MTases_sf"/>
</dbReference>
<evidence type="ECO:0000313" key="3">
    <source>
        <dbReference type="Proteomes" id="UP001390339"/>
    </source>
</evidence>
<dbReference type="GO" id="GO:0008168">
    <property type="term" value="F:methyltransferase activity"/>
    <property type="evidence" value="ECO:0007669"/>
    <property type="project" value="UniProtKB-KW"/>
</dbReference>
<accession>A0ABR2J7Q5</accession>
<feature type="compositionally biased region" description="Low complexity" evidence="1">
    <location>
        <begin position="138"/>
        <end position="150"/>
    </location>
</feature>
<feature type="region of interest" description="Disordered" evidence="1">
    <location>
        <begin position="124"/>
        <end position="170"/>
    </location>
</feature>
<keyword evidence="3" id="KW-1185">Reference proteome</keyword>
<protein>
    <submittedName>
        <fullName evidence="2">S-adenosyl-L-methionine-dependent methyltransferase</fullName>
    </submittedName>
</protein>
<dbReference type="PANTHER" id="PTHR45036">
    <property type="entry name" value="METHYLTRANSFERASE LIKE 7B"/>
    <property type="match status" value="1"/>
</dbReference>
<dbReference type="CDD" id="cd02440">
    <property type="entry name" value="AdoMet_MTases"/>
    <property type="match status" value="1"/>
</dbReference>
<gene>
    <name evidence="2" type="ORF">PGQ11_004325</name>
</gene>
<name>A0ABR2J7Q5_9PEZI</name>
<keyword evidence="2" id="KW-0808">Transferase</keyword>
<sequence length="331" mass="37063">MANLAQIQEIFWSLVDPWQFMYLAASWFPGTVVRLIRDRKFGVLFSPSQLKDIWFSNFWDWFSPNLRQNAGVRVIPLLEGRTTGGLIVEEPIGPGIGGTVLELGAGNGNWVDIFSDKHLQSSQTDGVAATAEGSSGIEATEATATTTATHRGGGGGGEKKEAKKKSAREPVTRVWGVEPNRDQHAGLRRKIKQAGLEGVYEIVPVGIEDLNNPAKWDGQVEKGSVDCIVSILCLCSIPEPRDNIRELYSYLKKGGRWYVYEHVRRDEGWAMRAYQGFVNLFWPHFLGGCQLCRPTEQWLREAGPWEKVDVGHPLEEQWHHTLPHILGVFTK</sequence>
<dbReference type="InterPro" id="IPR052356">
    <property type="entry name" value="Thiol_S-MT"/>
</dbReference>
<dbReference type="GO" id="GO:0032259">
    <property type="term" value="P:methylation"/>
    <property type="evidence" value="ECO:0007669"/>
    <property type="project" value="UniProtKB-KW"/>
</dbReference>
<dbReference type="Gene3D" id="3.40.50.150">
    <property type="entry name" value="Vaccinia Virus protein VP39"/>
    <property type="match status" value="1"/>
</dbReference>
<reference evidence="2 3" key="1">
    <citation type="journal article" date="2024" name="IMA Fungus">
        <title>Apiospora arundinis, a panoply of carbohydrate-active enzymes and secondary metabolites.</title>
        <authorList>
            <person name="Sorensen T."/>
            <person name="Petersen C."/>
            <person name="Muurmann A.T."/>
            <person name="Christiansen J.V."/>
            <person name="Brundto M.L."/>
            <person name="Overgaard C.K."/>
            <person name="Boysen A.T."/>
            <person name="Wollenberg R.D."/>
            <person name="Larsen T.O."/>
            <person name="Sorensen J.L."/>
            <person name="Nielsen K.L."/>
            <person name="Sondergaard T.E."/>
        </authorList>
    </citation>
    <scope>NUCLEOTIDE SEQUENCE [LARGE SCALE GENOMIC DNA]</scope>
    <source>
        <strain evidence="2 3">AAU 773</strain>
    </source>
</reference>
<dbReference type="PANTHER" id="PTHR45036:SF1">
    <property type="entry name" value="METHYLTRANSFERASE LIKE 7A"/>
    <property type="match status" value="1"/>
</dbReference>
<dbReference type="Pfam" id="PF13489">
    <property type="entry name" value="Methyltransf_23"/>
    <property type="match status" value="1"/>
</dbReference>
<proteinExistence type="predicted"/>
<comment type="caution">
    <text evidence="2">The sequence shown here is derived from an EMBL/GenBank/DDBJ whole genome shotgun (WGS) entry which is preliminary data.</text>
</comment>
<keyword evidence="2" id="KW-0489">Methyltransferase</keyword>
<organism evidence="2 3">
    <name type="scientific">Apiospora arundinis</name>
    <dbReference type="NCBI Taxonomy" id="335852"/>
    <lineage>
        <taxon>Eukaryota</taxon>
        <taxon>Fungi</taxon>
        <taxon>Dikarya</taxon>
        <taxon>Ascomycota</taxon>
        <taxon>Pezizomycotina</taxon>
        <taxon>Sordariomycetes</taxon>
        <taxon>Xylariomycetidae</taxon>
        <taxon>Amphisphaeriales</taxon>
        <taxon>Apiosporaceae</taxon>
        <taxon>Apiospora</taxon>
    </lineage>
</organism>
<dbReference type="SUPFAM" id="SSF53335">
    <property type="entry name" value="S-adenosyl-L-methionine-dependent methyltransferases"/>
    <property type="match status" value="1"/>
</dbReference>
<dbReference type="Proteomes" id="UP001390339">
    <property type="component" value="Unassembled WGS sequence"/>
</dbReference>
<evidence type="ECO:0000313" key="2">
    <source>
        <dbReference type="EMBL" id="KAK8873811.1"/>
    </source>
</evidence>
<dbReference type="EMBL" id="JAPCWZ010000003">
    <property type="protein sequence ID" value="KAK8873811.1"/>
    <property type="molecule type" value="Genomic_DNA"/>
</dbReference>
<evidence type="ECO:0000256" key="1">
    <source>
        <dbReference type="SAM" id="MobiDB-lite"/>
    </source>
</evidence>